<keyword evidence="7 8" id="KW-0472">Membrane</keyword>
<evidence type="ECO:0000256" key="1">
    <source>
        <dbReference type="ARBA" id="ARBA00004651"/>
    </source>
</evidence>
<organism evidence="9 10">
    <name type="scientific">Micromonospora qiuiae</name>
    <dbReference type="NCBI Taxonomy" id="502268"/>
    <lineage>
        <taxon>Bacteria</taxon>
        <taxon>Bacillati</taxon>
        <taxon>Actinomycetota</taxon>
        <taxon>Actinomycetes</taxon>
        <taxon>Micromonosporales</taxon>
        <taxon>Micromonosporaceae</taxon>
        <taxon>Micromonospora</taxon>
    </lineage>
</organism>
<comment type="caution">
    <text evidence="9">The sequence shown here is derived from an EMBL/GenBank/DDBJ whole genome shotgun (WGS) entry which is preliminary data.</text>
</comment>
<dbReference type="PANTHER" id="PTHR32196:SF21">
    <property type="entry name" value="ABC TRANSPORTER PERMEASE PROTEIN YPHD-RELATED"/>
    <property type="match status" value="1"/>
</dbReference>
<reference evidence="9 10" key="1">
    <citation type="submission" date="2021-01" db="EMBL/GenBank/DDBJ databases">
        <title>Whole genome shotgun sequence of Verrucosispora qiuiae NBRC 106684.</title>
        <authorList>
            <person name="Komaki H."/>
            <person name="Tamura T."/>
        </authorList>
    </citation>
    <scope>NUCLEOTIDE SEQUENCE [LARGE SCALE GENOMIC DNA]</scope>
    <source>
        <strain evidence="9 10">NBRC 106684</strain>
    </source>
</reference>
<feature type="transmembrane region" description="Helical" evidence="8">
    <location>
        <begin position="94"/>
        <end position="112"/>
    </location>
</feature>
<dbReference type="CDD" id="cd06579">
    <property type="entry name" value="TM_PBP1_transp_AraH_like"/>
    <property type="match status" value="1"/>
</dbReference>
<proteinExistence type="predicted"/>
<evidence type="ECO:0000256" key="6">
    <source>
        <dbReference type="ARBA" id="ARBA00022989"/>
    </source>
</evidence>
<gene>
    <name evidence="9" type="ORF">Vqi01_37010</name>
</gene>
<keyword evidence="4" id="KW-0997">Cell inner membrane</keyword>
<evidence type="ECO:0000313" key="10">
    <source>
        <dbReference type="Proteomes" id="UP000653076"/>
    </source>
</evidence>
<feature type="transmembrane region" description="Helical" evidence="8">
    <location>
        <begin position="175"/>
        <end position="199"/>
    </location>
</feature>
<dbReference type="EMBL" id="BOPC01000050">
    <property type="protein sequence ID" value="GIJ28539.1"/>
    <property type="molecule type" value="Genomic_DNA"/>
</dbReference>
<evidence type="ECO:0000256" key="3">
    <source>
        <dbReference type="ARBA" id="ARBA00022475"/>
    </source>
</evidence>
<accession>A0ABQ4JED0</accession>
<dbReference type="InterPro" id="IPR001851">
    <property type="entry name" value="ABC_transp_permease"/>
</dbReference>
<evidence type="ECO:0008006" key="11">
    <source>
        <dbReference type="Google" id="ProtNLM"/>
    </source>
</evidence>
<evidence type="ECO:0000256" key="2">
    <source>
        <dbReference type="ARBA" id="ARBA00022448"/>
    </source>
</evidence>
<evidence type="ECO:0000256" key="4">
    <source>
        <dbReference type="ARBA" id="ARBA00022519"/>
    </source>
</evidence>
<keyword evidence="10" id="KW-1185">Reference proteome</keyword>
<dbReference type="RefSeq" id="WP_204036046.1">
    <property type="nucleotide sequence ID" value="NZ_BOPC01000050.1"/>
</dbReference>
<evidence type="ECO:0000256" key="7">
    <source>
        <dbReference type="ARBA" id="ARBA00023136"/>
    </source>
</evidence>
<dbReference type="Proteomes" id="UP000653076">
    <property type="component" value="Unassembled WGS sequence"/>
</dbReference>
<name>A0ABQ4JED0_9ACTN</name>
<feature type="transmembrane region" description="Helical" evidence="8">
    <location>
        <begin position="146"/>
        <end position="163"/>
    </location>
</feature>
<protein>
    <recommendedName>
        <fullName evidence="11">ABC transporter permease</fullName>
    </recommendedName>
</protein>
<evidence type="ECO:0000256" key="8">
    <source>
        <dbReference type="SAM" id="Phobius"/>
    </source>
</evidence>
<dbReference type="Pfam" id="PF02653">
    <property type="entry name" value="BPD_transp_2"/>
    <property type="match status" value="1"/>
</dbReference>
<feature type="transmembrane region" description="Helical" evidence="8">
    <location>
        <begin position="310"/>
        <end position="327"/>
    </location>
</feature>
<evidence type="ECO:0000313" key="9">
    <source>
        <dbReference type="EMBL" id="GIJ28539.1"/>
    </source>
</evidence>
<feature type="transmembrane region" description="Helical" evidence="8">
    <location>
        <begin position="118"/>
        <end position="141"/>
    </location>
</feature>
<feature type="transmembrane region" description="Helical" evidence="8">
    <location>
        <begin position="68"/>
        <end position="87"/>
    </location>
</feature>
<evidence type="ECO:0000256" key="5">
    <source>
        <dbReference type="ARBA" id="ARBA00022692"/>
    </source>
</evidence>
<comment type="subcellular location">
    <subcellularLocation>
        <location evidence="1">Cell membrane</location>
        <topology evidence="1">Multi-pass membrane protein</topology>
    </subcellularLocation>
</comment>
<keyword evidence="5 8" id="KW-0812">Transmembrane</keyword>
<dbReference type="PANTHER" id="PTHR32196">
    <property type="entry name" value="ABC TRANSPORTER PERMEASE PROTEIN YPHD-RELATED-RELATED"/>
    <property type="match status" value="1"/>
</dbReference>
<keyword evidence="2" id="KW-0813">Transport</keyword>
<feature type="transmembrane region" description="Helical" evidence="8">
    <location>
        <begin position="230"/>
        <end position="248"/>
    </location>
</feature>
<sequence>MTQNRSMVADEGEALAVLPQSGLARLVGTVSGGRWQQNVLPFAALILLVITFSIAAPDRFPTVKNLNFILIQSAVVAIVALGVTFVVISGSIDLSVGSVVALSGICAALVAVEHGAVAGVIVGLGTGALAGLFNGICFAYLKVPSFIVTLGTLSIARGLTILVSKSQPVLVPEGIAQLGVTPGIYIVAAIALVAGAILLRYTSFGRYTTAIGGQETVASHSGVPVRRVKILLFLLSGVAAGLGGLVLAGRVGAATPTAAMGMELTAIAAVVLGGTPLTGGIGGVINTVVGALIITILLNGLVILGVSSELQMVCQGLVLITAVLISLDRRKIGIIK</sequence>
<keyword evidence="3" id="KW-1003">Cell membrane</keyword>
<feature type="transmembrane region" description="Helical" evidence="8">
    <location>
        <begin position="39"/>
        <end position="56"/>
    </location>
</feature>
<feature type="transmembrane region" description="Helical" evidence="8">
    <location>
        <begin position="284"/>
        <end position="304"/>
    </location>
</feature>
<keyword evidence="6 8" id="KW-1133">Transmembrane helix</keyword>